<evidence type="ECO:0000256" key="16">
    <source>
        <dbReference type="SAM" id="MobiDB-lite"/>
    </source>
</evidence>
<evidence type="ECO:0000256" key="10">
    <source>
        <dbReference type="ARBA" id="ARBA00023098"/>
    </source>
</evidence>
<evidence type="ECO:0000256" key="7">
    <source>
        <dbReference type="ARBA" id="ARBA00022692"/>
    </source>
</evidence>
<keyword evidence="12" id="KW-0143">Chaperone</keyword>
<name>A0A1I6JVW9_9GAMM</name>
<keyword evidence="18" id="KW-1185">Reference proteome</keyword>
<keyword evidence="5" id="KW-1003">Cell membrane</keyword>
<dbReference type="GO" id="GO:0006457">
    <property type="term" value="P:protein folding"/>
    <property type="evidence" value="ECO:0007669"/>
    <property type="project" value="InterPro"/>
</dbReference>
<proteinExistence type="inferred from homology"/>
<keyword evidence="10" id="KW-0443">Lipid metabolism</keyword>
<dbReference type="RefSeq" id="WP_092015886.1">
    <property type="nucleotide sequence ID" value="NZ_FOYW01000003.1"/>
</dbReference>
<evidence type="ECO:0000256" key="8">
    <source>
        <dbReference type="ARBA" id="ARBA00022963"/>
    </source>
</evidence>
<keyword evidence="6" id="KW-0997">Cell inner membrane</keyword>
<organism evidence="17 18">
    <name type="scientific">Marinobacter daqiaonensis</name>
    <dbReference type="NCBI Taxonomy" id="650891"/>
    <lineage>
        <taxon>Bacteria</taxon>
        <taxon>Pseudomonadati</taxon>
        <taxon>Pseudomonadota</taxon>
        <taxon>Gammaproteobacteria</taxon>
        <taxon>Pseudomonadales</taxon>
        <taxon>Marinobacteraceae</taxon>
        <taxon>Marinobacter</taxon>
    </lineage>
</organism>
<evidence type="ECO:0000256" key="1">
    <source>
        <dbReference type="ARBA" id="ARBA00003280"/>
    </source>
</evidence>
<reference evidence="17 18" key="1">
    <citation type="submission" date="2016-10" db="EMBL/GenBank/DDBJ databases">
        <authorList>
            <person name="de Groot N.N."/>
        </authorList>
    </citation>
    <scope>NUCLEOTIDE SEQUENCE [LARGE SCALE GENOMIC DNA]</scope>
    <source>
        <strain evidence="17 18">CGMCC 1.9167</strain>
    </source>
</reference>
<dbReference type="GO" id="GO:0051082">
    <property type="term" value="F:unfolded protein binding"/>
    <property type="evidence" value="ECO:0007669"/>
    <property type="project" value="InterPro"/>
</dbReference>
<dbReference type="EMBL" id="FOYW01000003">
    <property type="protein sequence ID" value="SFR83093.1"/>
    <property type="molecule type" value="Genomic_DNA"/>
</dbReference>
<evidence type="ECO:0000256" key="12">
    <source>
        <dbReference type="ARBA" id="ARBA00023186"/>
    </source>
</evidence>
<keyword evidence="8" id="KW-0442">Lipid degradation</keyword>
<evidence type="ECO:0000313" key="17">
    <source>
        <dbReference type="EMBL" id="SFR83093.1"/>
    </source>
</evidence>
<keyword evidence="7" id="KW-0812">Transmembrane</keyword>
<evidence type="ECO:0000256" key="6">
    <source>
        <dbReference type="ARBA" id="ARBA00022519"/>
    </source>
</evidence>
<feature type="region of interest" description="Disordered" evidence="16">
    <location>
        <begin position="207"/>
        <end position="230"/>
    </location>
</feature>
<dbReference type="AlphaFoldDB" id="A0A1I6JVW9"/>
<dbReference type="SUPFAM" id="SSF158855">
    <property type="entry name" value="Lipase chaperone-like"/>
    <property type="match status" value="1"/>
</dbReference>
<evidence type="ECO:0000256" key="4">
    <source>
        <dbReference type="ARBA" id="ARBA00019692"/>
    </source>
</evidence>
<evidence type="ECO:0000256" key="2">
    <source>
        <dbReference type="ARBA" id="ARBA00004383"/>
    </source>
</evidence>
<dbReference type="Proteomes" id="UP000198644">
    <property type="component" value="Unassembled WGS sequence"/>
</dbReference>
<sequence length="230" mass="25648">MLHQYVRAGLAGETGRQAARLLGNYVGYRQALEQAEAQWMAEQPLAPGEKLERTIALRRQHLGPLTSSQLFAGEDAHQRFLIAREEVRANRDLSNDQRQAALSRLKENLRSGALLVNSKGTSAPEDLRNARENWRKLGLSEATRLQLEQQTLGLVAARDLTGSNSWDWQQRYDHFKKERNLVLRAGLSEEEKQRQIDTLLVPTSIATNWTPSPTGSPSICGQASASARPG</sequence>
<dbReference type="Pfam" id="PF03280">
    <property type="entry name" value="Lipase_chap"/>
    <property type="match status" value="1"/>
</dbReference>
<evidence type="ECO:0000313" key="18">
    <source>
        <dbReference type="Proteomes" id="UP000198644"/>
    </source>
</evidence>
<comment type="similarity">
    <text evidence="3">Belongs to the lipase chaperone family.</text>
</comment>
<protein>
    <recommendedName>
        <fullName evidence="4">Lipase chaperone</fullName>
    </recommendedName>
    <alternativeName>
        <fullName evidence="15">Lipase foldase</fullName>
    </alternativeName>
    <alternativeName>
        <fullName evidence="13">Lipase helper protein</fullName>
    </alternativeName>
    <alternativeName>
        <fullName evidence="14">Lipase modulator</fullName>
    </alternativeName>
</protein>
<comment type="subcellular location">
    <subcellularLocation>
        <location evidence="2">Cell inner membrane</location>
        <topology evidence="2">Single-pass membrane protein</topology>
        <orientation evidence="2">Periplasmic side</orientation>
    </subcellularLocation>
</comment>
<dbReference type="OrthoDB" id="7025807at2"/>
<accession>A0A1I6JVW9</accession>
<evidence type="ECO:0000256" key="9">
    <source>
        <dbReference type="ARBA" id="ARBA00022989"/>
    </source>
</evidence>
<keyword evidence="9" id="KW-1133">Transmembrane helix</keyword>
<evidence type="ECO:0000256" key="13">
    <source>
        <dbReference type="ARBA" id="ARBA00030948"/>
    </source>
</evidence>
<dbReference type="STRING" id="650891.SAMN05216203_3369"/>
<evidence type="ECO:0000256" key="14">
    <source>
        <dbReference type="ARBA" id="ARBA00031542"/>
    </source>
</evidence>
<evidence type="ECO:0000256" key="3">
    <source>
        <dbReference type="ARBA" id="ARBA00010358"/>
    </source>
</evidence>
<evidence type="ECO:0000256" key="11">
    <source>
        <dbReference type="ARBA" id="ARBA00023136"/>
    </source>
</evidence>
<dbReference type="GO" id="GO:0005886">
    <property type="term" value="C:plasma membrane"/>
    <property type="evidence" value="ECO:0007669"/>
    <property type="project" value="UniProtKB-SubCell"/>
</dbReference>
<evidence type="ECO:0000256" key="15">
    <source>
        <dbReference type="ARBA" id="ARBA00033028"/>
    </source>
</evidence>
<gene>
    <name evidence="17" type="ORF">SAMN05216203_3369</name>
</gene>
<keyword evidence="11" id="KW-0472">Membrane</keyword>
<comment type="function">
    <text evidence="1">May be involved in the folding of the extracellular lipase during its passage through the periplasm.</text>
</comment>
<evidence type="ECO:0000256" key="5">
    <source>
        <dbReference type="ARBA" id="ARBA00022475"/>
    </source>
</evidence>
<dbReference type="InterPro" id="IPR004961">
    <property type="entry name" value="Lipase_chaperone"/>
</dbReference>
<dbReference type="GO" id="GO:0016042">
    <property type="term" value="P:lipid catabolic process"/>
    <property type="evidence" value="ECO:0007669"/>
    <property type="project" value="UniProtKB-KW"/>
</dbReference>